<dbReference type="PANTHER" id="PTHR43148">
    <property type="entry name" value="GLYCERALDEHYDE-3-PHOSPHATE DEHYDROGENASE 2"/>
    <property type="match status" value="1"/>
</dbReference>
<keyword evidence="3 9" id="KW-0560">Oxidoreductase</keyword>
<keyword evidence="12" id="KW-1185">Reference proteome</keyword>
<organism evidence="11 12">
    <name type="scientific">Desulfovibrio psychrotolerans</name>
    <dbReference type="NCBI Taxonomy" id="415242"/>
    <lineage>
        <taxon>Bacteria</taxon>
        <taxon>Pseudomonadati</taxon>
        <taxon>Thermodesulfobacteriota</taxon>
        <taxon>Desulfovibrionia</taxon>
        <taxon>Desulfovibrionales</taxon>
        <taxon>Desulfovibrionaceae</taxon>
        <taxon>Desulfovibrio</taxon>
    </lineage>
</organism>
<evidence type="ECO:0000313" key="11">
    <source>
        <dbReference type="EMBL" id="GFM36664.1"/>
    </source>
</evidence>
<dbReference type="AlphaFoldDB" id="A0A7J0BUI9"/>
<evidence type="ECO:0000256" key="6">
    <source>
        <dbReference type="PIRSR" id="PIRSR000149-3"/>
    </source>
</evidence>
<dbReference type="Gene3D" id="3.40.50.720">
    <property type="entry name" value="NAD(P)-binding Rossmann-like Domain"/>
    <property type="match status" value="1"/>
</dbReference>
<proteinExistence type="inferred from homology"/>
<dbReference type="InterPro" id="IPR020831">
    <property type="entry name" value="GlycerAld/Erythrose_P_DH"/>
</dbReference>
<feature type="binding site" evidence="5">
    <location>
        <position position="237"/>
    </location>
    <ligand>
        <name>D-glyceraldehyde 3-phosphate</name>
        <dbReference type="ChEBI" id="CHEBI:59776"/>
    </ligand>
</feature>
<dbReference type="InterPro" id="IPR006424">
    <property type="entry name" value="Glyceraldehyde-3-P_DH_1"/>
</dbReference>
<feature type="binding site" evidence="6">
    <location>
        <begin position="13"/>
        <end position="14"/>
    </location>
    <ligand>
        <name>NAD(+)</name>
        <dbReference type="ChEBI" id="CHEBI:57540"/>
    </ligand>
</feature>
<dbReference type="SUPFAM" id="SSF55347">
    <property type="entry name" value="Glyceraldehyde-3-phosphate dehydrogenase-like, C-terminal domain"/>
    <property type="match status" value="1"/>
</dbReference>
<dbReference type="GO" id="GO:0050661">
    <property type="term" value="F:NADP binding"/>
    <property type="evidence" value="ECO:0007669"/>
    <property type="project" value="InterPro"/>
</dbReference>
<feature type="site" description="Activates thiol group during catalysis" evidence="7">
    <location>
        <position position="183"/>
    </location>
</feature>
<evidence type="ECO:0000256" key="5">
    <source>
        <dbReference type="PIRSR" id="PIRSR000149-2"/>
    </source>
</evidence>
<dbReference type="CDD" id="cd18126">
    <property type="entry name" value="GAPDH_I_C"/>
    <property type="match status" value="1"/>
</dbReference>
<dbReference type="PIRSF" id="PIRSF000149">
    <property type="entry name" value="GAP_DH"/>
    <property type="match status" value="1"/>
</dbReference>
<comment type="subunit">
    <text evidence="2">Homotetramer.</text>
</comment>
<dbReference type="Proteomes" id="UP000503820">
    <property type="component" value="Unassembled WGS sequence"/>
</dbReference>
<dbReference type="SMART" id="SM00846">
    <property type="entry name" value="Gp_dh_N"/>
    <property type="match status" value="1"/>
</dbReference>
<dbReference type="FunFam" id="3.40.50.720:FF:000001">
    <property type="entry name" value="Glyceraldehyde-3-phosphate dehydrogenase"/>
    <property type="match status" value="1"/>
</dbReference>
<feature type="binding site" evidence="6">
    <location>
        <position position="319"/>
    </location>
    <ligand>
        <name>NAD(+)</name>
        <dbReference type="ChEBI" id="CHEBI:57540"/>
    </ligand>
</feature>
<evidence type="ECO:0000313" key="12">
    <source>
        <dbReference type="Proteomes" id="UP000503820"/>
    </source>
</evidence>
<dbReference type="InterPro" id="IPR020829">
    <property type="entry name" value="GlycerAld_3-P_DH_cat"/>
</dbReference>
<protein>
    <recommendedName>
        <fullName evidence="9">Glyceraldehyde-3-phosphate dehydrogenase</fullName>
        <ecNumber evidence="9">1.2.1.-</ecNumber>
    </recommendedName>
</protein>
<evidence type="ECO:0000259" key="10">
    <source>
        <dbReference type="SMART" id="SM00846"/>
    </source>
</evidence>
<dbReference type="PROSITE" id="PS00071">
    <property type="entry name" value="GAPDH"/>
    <property type="match status" value="1"/>
</dbReference>
<accession>A0A7J0BUI9</accession>
<dbReference type="GO" id="GO:0006006">
    <property type="term" value="P:glucose metabolic process"/>
    <property type="evidence" value="ECO:0007669"/>
    <property type="project" value="InterPro"/>
</dbReference>
<reference evidence="11 12" key="1">
    <citation type="submission" date="2020-05" db="EMBL/GenBank/DDBJ databases">
        <title>Draft genome sequence of Desulfovibrio psychrotolerans JS1T.</title>
        <authorList>
            <person name="Ueno A."/>
            <person name="Tamazawa S."/>
            <person name="Tamamura S."/>
            <person name="Murakami T."/>
            <person name="Kiyama T."/>
            <person name="Inomata H."/>
            <person name="Amano Y."/>
            <person name="Miyakawa K."/>
            <person name="Tamaki H."/>
            <person name="Naganuma T."/>
            <person name="Kaneko K."/>
        </authorList>
    </citation>
    <scope>NUCLEOTIDE SEQUENCE [LARGE SCALE GENOMIC DNA]</scope>
    <source>
        <strain evidence="11 12">JS1</strain>
    </source>
</reference>
<feature type="binding site" evidence="6">
    <location>
        <position position="124"/>
    </location>
    <ligand>
        <name>NAD(+)</name>
        <dbReference type="ChEBI" id="CHEBI:57540"/>
    </ligand>
</feature>
<dbReference type="SUPFAM" id="SSF51735">
    <property type="entry name" value="NAD(P)-binding Rossmann-fold domains"/>
    <property type="match status" value="1"/>
</dbReference>
<dbReference type="EMBL" id="BLVP01000007">
    <property type="protein sequence ID" value="GFM36664.1"/>
    <property type="molecule type" value="Genomic_DNA"/>
</dbReference>
<keyword evidence="6" id="KW-0547">Nucleotide-binding</keyword>
<dbReference type="FunFam" id="3.30.360.10:FF:000002">
    <property type="entry name" value="Glyceraldehyde-3-phosphate dehydrogenase"/>
    <property type="match status" value="1"/>
</dbReference>
<evidence type="ECO:0000256" key="4">
    <source>
        <dbReference type="PIRSR" id="PIRSR000149-1"/>
    </source>
</evidence>
<feature type="binding site" evidence="5">
    <location>
        <position position="186"/>
    </location>
    <ligand>
        <name>D-glyceraldehyde 3-phosphate</name>
        <dbReference type="ChEBI" id="CHEBI:59776"/>
    </ligand>
</feature>
<comment type="similarity">
    <text evidence="1 8">Belongs to the glyceraldehyde-3-phosphate dehydrogenase family.</text>
</comment>
<dbReference type="InterPro" id="IPR020830">
    <property type="entry name" value="GlycerAld_3-P_DH_AS"/>
</dbReference>
<dbReference type="PRINTS" id="PR00078">
    <property type="entry name" value="G3PDHDRGNASE"/>
</dbReference>
<dbReference type="Pfam" id="PF02800">
    <property type="entry name" value="Gp_dh_C"/>
    <property type="match status" value="1"/>
</dbReference>
<evidence type="ECO:0000256" key="7">
    <source>
        <dbReference type="PIRSR" id="PIRSR000149-4"/>
    </source>
</evidence>
<dbReference type="RefSeq" id="WP_174409331.1">
    <property type="nucleotide sequence ID" value="NZ_BLVP01000007.1"/>
</dbReference>
<evidence type="ECO:0000256" key="2">
    <source>
        <dbReference type="ARBA" id="ARBA00011881"/>
    </source>
</evidence>
<dbReference type="Pfam" id="PF00044">
    <property type="entry name" value="Gp_dh_N"/>
    <property type="match status" value="1"/>
</dbReference>
<dbReference type="GO" id="GO:0016620">
    <property type="term" value="F:oxidoreductase activity, acting on the aldehyde or oxo group of donors, NAD or NADP as acceptor"/>
    <property type="evidence" value="ECO:0007669"/>
    <property type="project" value="InterPro"/>
</dbReference>
<gene>
    <name evidence="11" type="primary">gap-1</name>
    <name evidence="11" type="ORF">DSM19430T_13480</name>
</gene>
<evidence type="ECO:0000256" key="3">
    <source>
        <dbReference type="ARBA" id="ARBA00023002"/>
    </source>
</evidence>
<feature type="binding site" evidence="6">
    <location>
        <position position="82"/>
    </location>
    <ligand>
        <name>NAD(+)</name>
        <dbReference type="ChEBI" id="CHEBI:57540"/>
    </ligand>
</feature>
<dbReference type="CDD" id="cd05214">
    <property type="entry name" value="GAPDH_I_N"/>
    <property type="match status" value="1"/>
</dbReference>
<sequence>MSKIRVGINGFGRIGRQVLKSIWKYHRDTIEVVAINDLFDIATNAHLLAHDTSYGAFEPKVTVEGDTIHVGNDFTVKNFAERDPKLIPWGAMKVDVVVECTGIFRTGPKAAMHIEAGAKKVIISAPAKEEDITIVMGVNDGDYDPARHHIISNASCTTNCLAPVVKVVHERYGIKKGVMTTIHAYTNDQRILDLPHSDLRRARAAACNMIPTSTGAAKAVALVIPEMKGKFSGYSVRVPTPTVSLVDFVCELEQETTTEDLRALLKAAAEGPLKGILGYSEQPLVSSDFIGDPRSSIVEADFTMVQSGNMAKIYSWYDNEWGYSCRVGDLVALMAQKGL</sequence>
<feature type="domain" description="Glyceraldehyde 3-phosphate dehydrogenase NAD(P) binding" evidence="10">
    <location>
        <begin position="4"/>
        <end position="156"/>
    </location>
</feature>
<dbReference type="EC" id="1.2.1.-" evidence="9"/>
<dbReference type="InterPro" id="IPR036291">
    <property type="entry name" value="NAD(P)-bd_dom_sf"/>
</dbReference>
<keyword evidence="6" id="KW-0520">NAD</keyword>
<evidence type="ECO:0000256" key="1">
    <source>
        <dbReference type="ARBA" id="ARBA00007406"/>
    </source>
</evidence>
<feature type="binding site" evidence="5">
    <location>
        <begin position="214"/>
        <end position="215"/>
    </location>
    <ligand>
        <name>D-glyceraldehyde 3-phosphate</name>
        <dbReference type="ChEBI" id="CHEBI:59776"/>
    </ligand>
</feature>
<dbReference type="NCBIfam" id="TIGR01534">
    <property type="entry name" value="GAPDH-I"/>
    <property type="match status" value="1"/>
</dbReference>
<dbReference type="Gene3D" id="3.30.360.10">
    <property type="entry name" value="Dihydrodipicolinate Reductase, domain 2"/>
    <property type="match status" value="1"/>
</dbReference>
<feature type="active site" description="Nucleophile" evidence="4">
    <location>
        <position position="156"/>
    </location>
</feature>
<name>A0A7J0BUI9_9BACT</name>
<evidence type="ECO:0000256" key="8">
    <source>
        <dbReference type="RuleBase" id="RU000397"/>
    </source>
</evidence>
<feature type="binding site" evidence="6">
    <location>
        <position position="37"/>
    </location>
    <ligand>
        <name>NAD(+)</name>
        <dbReference type="ChEBI" id="CHEBI:57540"/>
    </ligand>
</feature>
<evidence type="ECO:0000256" key="9">
    <source>
        <dbReference type="RuleBase" id="RU361160"/>
    </source>
</evidence>
<comment type="caution">
    <text evidence="11">The sequence shown here is derived from an EMBL/GenBank/DDBJ whole genome shotgun (WGS) entry which is preliminary data.</text>
</comment>
<dbReference type="GO" id="GO:0051287">
    <property type="term" value="F:NAD binding"/>
    <property type="evidence" value="ECO:0007669"/>
    <property type="project" value="InterPro"/>
</dbReference>
<dbReference type="InterPro" id="IPR020828">
    <property type="entry name" value="GlycerAld_3-P_DH_NAD(P)-bd"/>
</dbReference>
<feature type="binding site" evidence="5">
    <location>
        <begin position="155"/>
        <end position="157"/>
    </location>
    <ligand>
        <name>D-glyceraldehyde 3-phosphate</name>
        <dbReference type="ChEBI" id="CHEBI:59776"/>
    </ligand>
</feature>